<evidence type="ECO:0000256" key="7">
    <source>
        <dbReference type="HAMAP-Rule" id="MF_00555"/>
    </source>
</evidence>
<dbReference type="InterPro" id="IPR045864">
    <property type="entry name" value="aa-tRNA-synth_II/BPL/LPL"/>
</dbReference>
<dbReference type="PIRSF" id="PIRSF001555">
    <property type="entry name" value="Asp_ammon_ligase"/>
    <property type="match status" value="1"/>
</dbReference>
<dbReference type="GO" id="GO:0005829">
    <property type="term" value="C:cytosol"/>
    <property type="evidence" value="ECO:0007669"/>
    <property type="project" value="TreeGrafter"/>
</dbReference>
<dbReference type="EMBL" id="FXAU01000011">
    <property type="protein sequence ID" value="SMG51846.1"/>
    <property type="molecule type" value="Genomic_DNA"/>
</dbReference>
<proteinExistence type="inferred from homology"/>
<dbReference type="OrthoDB" id="9766088at2"/>
<keyword evidence="1 7" id="KW-0963">Cytoplasm</keyword>
<sequence>MGRNLLKTEQAITFVKETFSRKLIEALNLIPVSSPLVVLDGTGINDDLNGIERPVSFPIKSLNEQRAVVVHSLAKWKRVRLKELEIEVDEGILTDMRALRPDEDYTPIHSIYVDQWDWEKHITAQDRTFDYLKDTVLKIYTALYETEQEVAQRYPAKEAILPKEILFISSEQLLNRYPDFTPKQRENAIAKEYGAVFIYGIGGELSHGAPHDGRAADYDDWSTDNSEGYKGLNGDILVWNPILDTAFELSSMGIRVDKKALLQQLEIRQSLDRTKLSFHSMLINEELPQSIGGGIGQSRVCMFMLKKAHIGEVQVSIWDDGQRSSLAQKDINLL</sequence>
<dbReference type="InterPro" id="IPR006195">
    <property type="entry name" value="aa-tRNA-synth_II"/>
</dbReference>
<evidence type="ECO:0000256" key="5">
    <source>
        <dbReference type="ARBA" id="ARBA00022840"/>
    </source>
</evidence>
<evidence type="ECO:0000256" key="1">
    <source>
        <dbReference type="ARBA" id="ARBA00022490"/>
    </source>
</evidence>
<dbReference type="GO" id="GO:0070981">
    <property type="term" value="P:L-asparagine biosynthetic process"/>
    <property type="evidence" value="ECO:0007669"/>
    <property type="project" value="UniProtKB-UniRule"/>
</dbReference>
<dbReference type="Gene3D" id="3.30.930.10">
    <property type="entry name" value="Bira Bifunctional Protein, Domain 2"/>
    <property type="match status" value="1"/>
</dbReference>
<dbReference type="GO" id="GO:0005524">
    <property type="term" value="F:ATP binding"/>
    <property type="evidence" value="ECO:0007669"/>
    <property type="project" value="UniProtKB-UniRule"/>
</dbReference>
<dbReference type="NCBIfam" id="TIGR00669">
    <property type="entry name" value="asnA"/>
    <property type="match status" value="1"/>
</dbReference>
<dbReference type="Pfam" id="PF03590">
    <property type="entry name" value="AsnA"/>
    <property type="match status" value="1"/>
</dbReference>
<name>A0A1X7LDA6_9SPHI</name>
<dbReference type="RefSeq" id="WP_085474569.1">
    <property type="nucleotide sequence ID" value="NZ_CP038029.1"/>
</dbReference>
<evidence type="ECO:0000256" key="4">
    <source>
        <dbReference type="ARBA" id="ARBA00022741"/>
    </source>
</evidence>
<comment type="similarity">
    <text evidence="7">Belongs to the class-II aminoacyl-tRNA synthetase family. AsnA subfamily.</text>
</comment>
<dbReference type="HAMAP" id="MF_00555">
    <property type="entry name" value="AsnA"/>
    <property type="match status" value="1"/>
</dbReference>
<accession>A0A1X7LDA6</accession>
<evidence type="ECO:0000256" key="8">
    <source>
        <dbReference type="NCBIfam" id="TIGR00669"/>
    </source>
</evidence>
<dbReference type="Proteomes" id="UP000192980">
    <property type="component" value="Unassembled WGS sequence"/>
</dbReference>
<keyword evidence="10" id="KW-1185">Reference proteome</keyword>
<dbReference type="SUPFAM" id="SSF55681">
    <property type="entry name" value="Class II aaRS and biotin synthetases"/>
    <property type="match status" value="1"/>
</dbReference>
<keyword evidence="6 7" id="KW-0061">Asparagine biosynthesis</keyword>
<dbReference type="STRING" id="561061.SAMN05660862_0032"/>
<reference evidence="9 10" key="1">
    <citation type="submission" date="2017-04" db="EMBL/GenBank/DDBJ databases">
        <authorList>
            <person name="Afonso C.L."/>
            <person name="Miller P.J."/>
            <person name="Scott M.A."/>
            <person name="Spackman E."/>
            <person name="Goraichik I."/>
            <person name="Dimitrov K.M."/>
            <person name="Suarez D.L."/>
            <person name="Swayne D.E."/>
        </authorList>
    </citation>
    <scope>NUCLEOTIDE SEQUENCE [LARGE SCALE GENOMIC DNA]</scope>
    <source>
        <strain evidence="9 10">DSM 22418</strain>
    </source>
</reference>
<dbReference type="EC" id="6.3.1.1" evidence="7 8"/>
<comment type="subcellular location">
    <subcellularLocation>
        <location evidence="7">Cytoplasm</location>
    </subcellularLocation>
</comment>
<evidence type="ECO:0000313" key="10">
    <source>
        <dbReference type="Proteomes" id="UP000192980"/>
    </source>
</evidence>
<dbReference type="InterPro" id="IPR004618">
    <property type="entry name" value="AsnA"/>
</dbReference>
<gene>
    <name evidence="7" type="primary">asnA</name>
    <name evidence="9" type="ORF">SAMN05660862_0032</name>
</gene>
<dbReference type="UniPathway" id="UPA00134">
    <property type="reaction ID" value="UER00194"/>
</dbReference>
<dbReference type="GO" id="GO:0004071">
    <property type="term" value="F:aspartate-ammonia ligase activity"/>
    <property type="evidence" value="ECO:0007669"/>
    <property type="project" value="UniProtKB-UniRule"/>
</dbReference>
<keyword evidence="2 7" id="KW-0436">Ligase</keyword>
<keyword evidence="5 7" id="KW-0067">ATP-binding</keyword>
<keyword evidence="3 7" id="KW-0028">Amino-acid biosynthesis</keyword>
<evidence type="ECO:0000313" key="9">
    <source>
        <dbReference type="EMBL" id="SMG51846.1"/>
    </source>
</evidence>
<dbReference type="PANTHER" id="PTHR30073">
    <property type="entry name" value="ASPARTATE--AMMONIA LIGASE"/>
    <property type="match status" value="1"/>
</dbReference>
<evidence type="ECO:0000256" key="6">
    <source>
        <dbReference type="ARBA" id="ARBA00022888"/>
    </source>
</evidence>
<protein>
    <recommendedName>
        <fullName evidence="7 8">Aspartate--ammonia ligase</fullName>
        <ecNumber evidence="7 8">6.3.1.1</ecNumber>
    </recommendedName>
    <alternativeName>
        <fullName evidence="7">Asparagine synthetase A</fullName>
    </alternativeName>
</protein>
<dbReference type="PANTHER" id="PTHR30073:SF5">
    <property type="entry name" value="ASPARTATE--AMMONIA LIGASE"/>
    <property type="match status" value="1"/>
</dbReference>
<evidence type="ECO:0000256" key="3">
    <source>
        <dbReference type="ARBA" id="ARBA00022605"/>
    </source>
</evidence>
<dbReference type="AlphaFoldDB" id="A0A1X7LDA6"/>
<dbReference type="PROSITE" id="PS50862">
    <property type="entry name" value="AA_TRNA_LIGASE_II"/>
    <property type="match status" value="1"/>
</dbReference>
<comment type="pathway">
    <text evidence="7">Amino-acid biosynthesis; L-asparagine biosynthesis; L-asparagine from L-aspartate (ammonia route): step 1/1.</text>
</comment>
<comment type="catalytic activity">
    <reaction evidence="7">
        <text>L-aspartate + NH4(+) + ATP = L-asparagine + AMP + diphosphate + H(+)</text>
        <dbReference type="Rhea" id="RHEA:11372"/>
        <dbReference type="ChEBI" id="CHEBI:15378"/>
        <dbReference type="ChEBI" id="CHEBI:28938"/>
        <dbReference type="ChEBI" id="CHEBI:29991"/>
        <dbReference type="ChEBI" id="CHEBI:30616"/>
        <dbReference type="ChEBI" id="CHEBI:33019"/>
        <dbReference type="ChEBI" id="CHEBI:58048"/>
        <dbReference type="ChEBI" id="CHEBI:456215"/>
        <dbReference type="EC" id="6.3.1.1"/>
    </reaction>
</comment>
<evidence type="ECO:0000256" key="2">
    <source>
        <dbReference type="ARBA" id="ARBA00022598"/>
    </source>
</evidence>
<organism evidence="9 10">
    <name type="scientific">Sphingobacterium psychroaquaticum</name>
    <dbReference type="NCBI Taxonomy" id="561061"/>
    <lineage>
        <taxon>Bacteria</taxon>
        <taxon>Pseudomonadati</taxon>
        <taxon>Bacteroidota</taxon>
        <taxon>Sphingobacteriia</taxon>
        <taxon>Sphingobacteriales</taxon>
        <taxon>Sphingobacteriaceae</taxon>
        <taxon>Sphingobacterium</taxon>
    </lineage>
</organism>
<keyword evidence="4 7" id="KW-0547">Nucleotide-binding</keyword>